<name>A0A834SPW5_9FABA</name>
<proteinExistence type="predicted"/>
<dbReference type="AlphaFoldDB" id="A0A834SPW5"/>
<sequence length="336" mass="37035">MLGLEVISTVLLGDVTVSRAVHSAIEWCTVSCGWCCYGGVTRRVEVGDGGKRSTGGSEKGEVTVMDVVMDMLGLEVIDTVLLGDVTVSRAMHSVTEWCTVSQGWCCYGGVTRRVEVGDGAHAAPSVISVHRPPSLTPLCVFGHRPPFGGLHQSRASSVVFRLLFVWLSLIFSPGPRPSQLRLLCVRRLPHLPFFRRGLRLPVVLPPWSVVFLGSVRVLHIFSCRSGLSLQIDVVLQSAAILASAELVCRRLVHSFLAPRSTRVRSSLGLVVHDLQLRRLLFVIRCTSMLAFFPYWGSEKGEVAVIDVVMDVLGLELRDAMRENEQERREDDAHPFP</sequence>
<protein>
    <submittedName>
        <fullName evidence="1">Uncharacterized protein</fullName>
    </submittedName>
</protein>
<reference evidence="1" key="1">
    <citation type="submission" date="2020-09" db="EMBL/GenBank/DDBJ databases">
        <title>Genome-Enabled Discovery of Anthraquinone Biosynthesis in Senna tora.</title>
        <authorList>
            <person name="Kang S.-H."/>
            <person name="Pandey R.P."/>
            <person name="Lee C.-M."/>
            <person name="Sim J.-S."/>
            <person name="Jeong J.-T."/>
            <person name="Choi B.-S."/>
            <person name="Jung M."/>
            <person name="Ginzburg D."/>
            <person name="Zhao K."/>
            <person name="Won S.Y."/>
            <person name="Oh T.-J."/>
            <person name="Yu Y."/>
            <person name="Kim N.-H."/>
            <person name="Lee O.R."/>
            <person name="Lee T.-H."/>
            <person name="Bashyal P."/>
            <person name="Kim T.-S."/>
            <person name="Lee W.-H."/>
            <person name="Kawkins C."/>
            <person name="Kim C.-K."/>
            <person name="Kim J.S."/>
            <person name="Ahn B.O."/>
            <person name="Rhee S.Y."/>
            <person name="Sohng J.K."/>
        </authorList>
    </citation>
    <scope>NUCLEOTIDE SEQUENCE</scope>
    <source>
        <tissue evidence="1">Leaf</tissue>
    </source>
</reference>
<comment type="caution">
    <text evidence="1">The sequence shown here is derived from an EMBL/GenBank/DDBJ whole genome shotgun (WGS) entry which is preliminary data.</text>
</comment>
<accession>A0A834SPW5</accession>
<keyword evidence="2" id="KW-1185">Reference proteome</keyword>
<evidence type="ECO:0000313" key="2">
    <source>
        <dbReference type="Proteomes" id="UP000634136"/>
    </source>
</evidence>
<dbReference type="Proteomes" id="UP000634136">
    <property type="component" value="Unassembled WGS sequence"/>
</dbReference>
<evidence type="ECO:0000313" key="1">
    <source>
        <dbReference type="EMBL" id="KAF7807496.1"/>
    </source>
</evidence>
<gene>
    <name evidence="1" type="ORF">G2W53_039657</name>
</gene>
<dbReference type="EMBL" id="JAAIUW010000012">
    <property type="protein sequence ID" value="KAF7807496.1"/>
    <property type="molecule type" value="Genomic_DNA"/>
</dbReference>
<organism evidence="1 2">
    <name type="scientific">Senna tora</name>
    <dbReference type="NCBI Taxonomy" id="362788"/>
    <lineage>
        <taxon>Eukaryota</taxon>
        <taxon>Viridiplantae</taxon>
        <taxon>Streptophyta</taxon>
        <taxon>Embryophyta</taxon>
        <taxon>Tracheophyta</taxon>
        <taxon>Spermatophyta</taxon>
        <taxon>Magnoliopsida</taxon>
        <taxon>eudicotyledons</taxon>
        <taxon>Gunneridae</taxon>
        <taxon>Pentapetalae</taxon>
        <taxon>rosids</taxon>
        <taxon>fabids</taxon>
        <taxon>Fabales</taxon>
        <taxon>Fabaceae</taxon>
        <taxon>Caesalpinioideae</taxon>
        <taxon>Cassia clade</taxon>
        <taxon>Senna</taxon>
    </lineage>
</organism>